<dbReference type="PROSITE" id="PS50082">
    <property type="entry name" value="WD_REPEATS_2"/>
    <property type="match status" value="3"/>
</dbReference>
<dbReference type="Proteomes" id="UP000018001">
    <property type="component" value="Unassembled WGS sequence"/>
</dbReference>
<dbReference type="InterPro" id="IPR040132">
    <property type="entry name" value="Tex1/THOC3"/>
</dbReference>
<dbReference type="InterPro" id="IPR015943">
    <property type="entry name" value="WD40/YVTN_repeat-like_dom_sf"/>
</dbReference>
<dbReference type="Gene3D" id="2.130.10.10">
    <property type="entry name" value="YVTN repeat-like/Quinoprotein amine dehydrogenase"/>
    <property type="match status" value="2"/>
</dbReference>
<dbReference type="PROSITE" id="PS00678">
    <property type="entry name" value="WD_REPEATS_1"/>
    <property type="match status" value="1"/>
</dbReference>
<reference evidence="7" key="1">
    <citation type="journal article" date="2014" name="Genome Announc.">
        <title>Draft genome sequence of the formaldehyde-resistant fungus Byssochlamys spectabilis No. 5 (anamorph Paecilomyces variotii No. 5) (NBRC109023).</title>
        <authorList>
            <person name="Oka T."/>
            <person name="Ekino K."/>
            <person name="Fukuda K."/>
            <person name="Nomura Y."/>
        </authorList>
    </citation>
    <scope>NUCLEOTIDE SEQUENCE [LARGE SCALE GENOMIC DNA]</scope>
    <source>
        <strain evidence="7">No. 5 / NBRC 109023</strain>
    </source>
</reference>
<gene>
    <name evidence="6" type="ORF">PVAR5_8080</name>
</gene>
<dbReference type="PANTHER" id="PTHR22839:SF0">
    <property type="entry name" value="THO COMPLEX SUBUNIT 3"/>
    <property type="match status" value="1"/>
</dbReference>
<dbReference type="GO" id="GO:0006406">
    <property type="term" value="P:mRNA export from nucleus"/>
    <property type="evidence" value="ECO:0007669"/>
    <property type="project" value="InterPro"/>
</dbReference>
<dbReference type="AlphaFoldDB" id="V5I5K4"/>
<keyword evidence="5" id="KW-0812">Transmembrane</keyword>
<dbReference type="SUPFAM" id="SSF103473">
    <property type="entry name" value="MFS general substrate transporter"/>
    <property type="match status" value="1"/>
</dbReference>
<dbReference type="OrthoDB" id="340259at2759"/>
<dbReference type="InterPro" id="IPR036259">
    <property type="entry name" value="MFS_trans_sf"/>
</dbReference>
<evidence type="ECO:0000256" key="1">
    <source>
        <dbReference type="ARBA" id="ARBA00022574"/>
    </source>
</evidence>
<keyword evidence="1 4" id="KW-0853">WD repeat</keyword>
<comment type="caution">
    <text evidence="6">The sequence shown here is derived from an EMBL/GenBank/DDBJ whole genome shotgun (WGS) entry which is preliminary data.</text>
</comment>
<feature type="transmembrane region" description="Helical" evidence="5">
    <location>
        <begin position="63"/>
        <end position="85"/>
    </location>
</feature>
<dbReference type="GO" id="GO:0000445">
    <property type="term" value="C:THO complex part of transcription export complex"/>
    <property type="evidence" value="ECO:0007669"/>
    <property type="project" value="TreeGrafter"/>
</dbReference>
<sequence>GYSIIGFFGPVVSLIITLGASNVAGATKKSFMAAGIFVFYNVGNIIGPQLINSKTKDRHYPELWIGLIICYVITVVAAVVLYFVLWRANKEKERLDIDENERDRIAFHDLTDKENPFFRSFKPQLTTENASEYITASVHSIPYRARYVKLSTAIMMPEAETASADPPSSRGTDDGIRGQEATQRTATLPTVDPVAHDDCFGVILQVKSPESSLDCAADGLHGHECGLASLPQSQEQQQHQDSSPFTMAPPPRRLVAVDRFAYAFGSLKTQSYHDPAARGPGSHTIRTIAWNPTGQLVATGSADRTLRIWNPERPHVKYSTDLRGHSAGIEKVLFNPVRDSELASCSSDGTVRFWDVRSKTCVSRLDVGGEAFTLSWSADGKVVLVGRKDDTLIPISIESPSTPSIVTNGNPSGASPATTNNSAKSFTYTALEPHPQPIQTNATTFSHHIPTPSSPDLDLLLTTGDGTVKILSYPSFDVLHTLHAHTSACLSLALSPTSRYLAIGGSDALISLWDTTDWICRRTVSSNNGGAVRGVSWSFDGRFICGACDEAGCGGNGLEIFHAETGDSVFSVPTGQGSNVGVPAVAWHPSRYWLAYSTTADGPGNAAGGLKIVGAGGGSL</sequence>
<dbReference type="InterPro" id="IPR001680">
    <property type="entry name" value="WD40_rpt"/>
</dbReference>
<dbReference type="InParanoid" id="V5I5K4"/>
<evidence type="ECO:0000256" key="2">
    <source>
        <dbReference type="ARBA" id="ARBA00022737"/>
    </source>
</evidence>
<name>V5I5K4_BYSSN</name>
<dbReference type="FunFam" id="2.130.10.10:FF:000870">
    <property type="entry name" value="WD repeat-containing protein"/>
    <property type="match status" value="1"/>
</dbReference>
<feature type="transmembrane region" description="Helical" evidence="5">
    <location>
        <begin position="6"/>
        <end position="24"/>
    </location>
</feature>
<keyword evidence="5" id="KW-1133">Transmembrane helix</keyword>
<dbReference type="SMART" id="SM00320">
    <property type="entry name" value="WD40"/>
    <property type="match status" value="5"/>
</dbReference>
<feature type="repeat" description="WD" evidence="4">
    <location>
        <begin position="322"/>
        <end position="364"/>
    </location>
</feature>
<evidence type="ECO:0000313" key="6">
    <source>
        <dbReference type="EMBL" id="GAD99365.1"/>
    </source>
</evidence>
<evidence type="ECO:0000256" key="5">
    <source>
        <dbReference type="SAM" id="Phobius"/>
    </source>
</evidence>
<comment type="similarity">
    <text evidence="3">Belongs to the THOC3 family.</text>
</comment>
<keyword evidence="7" id="KW-1185">Reference proteome</keyword>
<dbReference type="InterPro" id="IPR020472">
    <property type="entry name" value="WD40_PAC1"/>
</dbReference>
<evidence type="ECO:0000313" key="7">
    <source>
        <dbReference type="Proteomes" id="UP000018001"/>
    </source>
</evidence>
<dbReference type="SUPFAM" id="SSF82171">
    <property type="entry name" value="DPP6 N-terminal domain-like"/>
    <property type="match status" value="1"/>
</dbReference>
<feature type="repeat" description="WD" evidence="4">
    <location>
        <begin position="482"/>
        <end position="514"/>
    </location>
</feature>
<dbReference type="PRINTS" id="PR00320">
    <property type="entry name" value="GPROTEINBRPT"/>
</dbReference>
<proteinExistence type="inferred from homology"/>
<dbReference type="InterPro" id="IPR019775">
    <property type="entry name" value="WD40_repeat_CS"/>
</dbReference>
<dbReference type="Pfam" id="PF00400">
    <property type="entry name" value="WD40"/>
    <property type="match status" value="4"/>
</dbReference>
<evidence type="ECO:0000256" key="3">
    <source>
        <dbReference type="ARBA" id="ARBA00046343"/>
    </source>
</evidence>
<feature type="repeat" description="WD" evidence="4">
    <location>
        <begin position="285"/>
        <end position="310"/>
    </location>
</feature>
<dbReference type="EMBL" id="BAUL01000294">
    <property type="protein sequence ID" value="GAD99365.1"/>
    <property type="molecule type" value="Genomic_DNA"/>
</dbReference>
<dbReference type="PROSITE" id="PS50294">
    <property type="entry name" value="WD_REPEATS_REGION"/>
    <property type="match status" value="3"/>
</dbReference>
<keyword evidence="5" id="KW-0472">Membrane</keyword>
<protein>
    <submittedName>
        <fullName evidence="6">WD repeat-containing protein</fullName>
    </submittedName>
</protein>
<dbReference type="eggNOG" id="KOG1407">
    <property type="taxonomic scope" value="Eukaryota"/>
</dbReference>
<feature type="non-terminal residue" evidence="6">
    <location>
        <position position="1"/>
    </location>
</feature>
<evidence type="ECO:0000256" key="4">
    <source>
        <dbReference type="PROSITE-ProRule" id="PRU00221"/>
    </source>
</evidence>
<dbReference type="HOGENOM" id="CLU_441188_0_0_1"/>
<accession>V5I5K4</accession>
<dbReference type="PANTHER" id="PTHR22839">
    <property type="entry name" value="THO COMPLEX SUBUNIT 3 THO3"/>
    <property type="match status" value="1"/>
</dbReference>
<dbReference type="eggNOG" id="KOG2533">
    <property type="taxonomic scope" value="Eukaryota"/>
</dbReference>
<keyword evidence="2" id="KW-0677">Repeat</keyword>
<organism evidence="6 7">
    <name type="scientific">Byssochlamys spectabilis (strain No. 5 / NBRC 109023)</name>
    <name type="common">Paecilomyces variotii</name>
    <dbReference type="NCBI Taxonomy" id="1356009"/>
    <lineage>
        <taxon>Eukaryota</taxon>
        <taxon>Fungi</taxon>
        <taxon>Dikarya</taxon>
        <taxon>Ascomycota</taxon>
        <taxon>Pezizomycotina</taxon>
        <taxon>Eurotiomycetes</taxon>
        <taxon>Eurotiomycetidae</taxon>
        <taxon>Eurotiales</taxon>
        <taxon>Thermoascaceae</taxon>
        <taxon>Paecilomyces</taxon>
    </lineage>
</organism>